<gene>
    <name evidence="3" type="ORF">K452DRAFT_324024</name>
</gene>
<accession>A0A6A6BRK1</accession>
<dbReference type="InterPro" id="IPR007526">
    <property type="entry name" value="SWIRM"/>
</dbReference>
<dbReference type="GO" id="GO:0010468">
    <property type="term" value="P:regulation of gene expression"/>
    <property type="evidence" value="ECO:0007669"/>
    <property type="project" value="UniProtKB-ARBA"/>
</dbReference>
<feature type="compositionally biased region" description="Basic and acidic residues" evidence="1">
    <location>
        <begin position="1"/>
        <end position="10"/>
    </location>
</feature>
<dbReference type="RefSeq" id="XP_033401627.1">
    <property type="nucleotide sequence ID" value="XM_033544678.1"/>
</dbReference>
<feature type="region of interest" description="Disordered" evidence="1">
    <location>
        <begin position="210"/>
        <end position="229"/>
    </location>
</feature>
<proteinExistence type="predicted"/>
<dbReference type="InterPro" id="IPR036388">
    <property type="entry name" value="WH-like_DNA-bd_sf"/>
</dbReference>
<name>A0A6A6BRK1_9PEZI</name>
<evidence type="ECO:0000313" key="3">
    <source>
        <dbReference type="EMBL" id="KAF2145915.1"/>
    </source>
</evidence>
<dbReference type="Pfam" id="PF04433">
    <property type="entry name" value="SWIRM"/>
    <property type="match status" value="1"/>
</dbReference>
<keyword evidence="4" id="KW-1185">Reference proteome</keyword>
<feature type="region of interest" description="Disordered" evidence="1">
    <location>
        <begin position="1"/>
        <end position="98"/>
    </location>
</feature>
<feature type="domain" description="SWIRM" evidence="2">
    <location>
        <begin position="282"/>
        <end position="381"/>
    </location>
</feature>
<dbReference type="FunFam" id="1.10.10.10:FF:000087">
    <property type="entry name" value="Transcriptional adapter 2"/>
    <property type="match status" value="1"/>
</dbReference>
<organism evidence="3 4">
    <name type="scientific">Aplosporella prunicola CBS 121167</name>
    <dbReference type="NCBI Taxonomy" id="1176127"/>
    <lineage>
        <taxon>Eukaryota</taxon>
        <taxon>Fungi</taxon>
        <taxon>Dikarya</taxon>
        <taxon>Ascomycota</taxon>
        <taxon>Pezizomycotina</taxon>
        <taxon>Dothideomycetes</taxon>
        <taxon>Dothideomycetes incertae sedis</taxon>
        <taxon>Botryosphaeriales</taxon>
        <taxon>Aplosporellaceae</taxon>
        <taxon>Aplosporella</taxon>
    </lineage>
</organism>
<dbReference type="Gene3D" id="1.10.10.10">
    <property type="entry name" value="Winged helix-like DNA-binding domain superfamily/Winged helix DNA-binding domain"/>
    <property type="match status" value="1"/>
</dbReference>
<dbReference type="PROSITE" id="PS50934">
    <property type="entry name" value="SWIRM"/>
    <property type="match status" value="1"/>
</dbReference>
<dbReference type="AlphaFoldDB" id="A0A6A6BRK1"/>
<feature type="compositionally biased region" description="Basic and acidic residues" evidence="1">
    <location>
        <begin position="84"/>
        <end position="96"/>
    </location>
</feature>
<reference evidence="3" key="1">
    <citation type="journal article" date="2020" name="Stud. Mycol.">
        <title>101 Dothideomycetes genomes: a test case for predicting lifestyles and emergence of pathogens.</title>
        <authorList>
            <person name="Haridas S."/>
            <person name="Albert R."/>
            <person name="Binder M."/>
            <person name="Bloem J."/>
            <person name="Labutti K."/>
            <person name="Salamov A."/>
            <person name="Andreopoulos B."/>
            <person name="Baker S."/>
            <person name="Barry K."/>
            <person name="Bills G."/>
            <person name="Bluhm B."/>
            <person name="Cannon C."/>
            <person name="Castanera R."/>
            <person name="Culley D."/>
            <person name="Daum C."/>
            <person name="Ezra D."/>
            <person name="Gonzalez J."/>
            <person name="Henrissat B."/>
            <person name="Kuo A."/>
            <person name="Liang C."/>
            <person name="Lipzen A."/>
            <person name="Lutzoni F."/>
            <person name="Magnuson J."/>
            <person name="Mondo S."/>
            <person name="Nolan M."/>
            <person name="Ohm R."/>
            <person name="Pangilinan J."/>
            <person name="Park H.-J."/>
            <person name="Ramirez L."/>
            <person name="Alfaro M."/>
            <person name="Sun H."/>
            <person name="Tritt A."/>
            <person name="Yoshinaga Y."/>
            <person name="Zwiers L.-H."/>
            <person name="Turgeon B."/>
            <person name="Goodwin S."/>
            <person name="Spatafora J."/>
            <person name="Crous P."/>
            <person name="Grigoriev I."/>
        </authorList>
    </citation>
    <scope>NUCLEOTIDE SEQUENCE</scope>
    <source>
        <strain evidence="3">CBS 121167</strain>
    </source>
</reference>
<evidence type="ECO:0000313" key="4">
    <source>
        <dbReference type="Proteomes" id="UP000799438"/>
    </source>
</evidence>
<dbReference type="OrthoDB" id="5598695at2759"/>
<sequence>MASHTTKTDSRFSLSTLLSPPEPSKPDSFSDDSPMAAQSAHFGARPASMFDSSSMKHFTSVHAPGSNMRSKGLPPSPPVSPFDNLHKESSVEDTSRDPPLFPDTASDKDGAALPLFPGGSAAADSTHDLAIKHHMAHPGWRKAMVRPTQDEYELALQCQSIAFHSVCEDQFKKDPHAYMRNERAYLDEVYRPKKNAGRAPLRTLAPAPAGVRKQKMVGARSPRGPRATKRTPKAIVLDSFEPKPATPKAPRVMAPKEDIDFDLLPDYSPPLSSLPEDGRKGLKADWKGTPVDLSSDPHRHLLHPSEVNVASILRLNCATYLSNKRRIFAARVKALIKGEDFNKTKAQQACKIDVNKASKLWAAYDRVGWFKPSLFTEYLDNFVDIPPN</sequence>
<dbReference type="Proteomes" id="UP000799438">
    <property type="component" value="Unassembled WGS sequence"/>
</dbReference>
<dbReference type="EMBL" id="ML995476">
    <property type="protein sequence ID" value="KAF2145915.1"/>
    <property type="molecule type" value="Genomic_DNA"/>
</dbReference>
<evidence type="ECO:0000259" key="2">
    <source>
        <dbReference type="PROSITE" id="PS50934"/>
    </source>
</evidence>
<dbReference type="InterPro" id="IPR009057">
    <property type="entry name" value="Homeodomain-like_sf"/>
</dbReference>
<dbReference type="SUPFAM" id="SSF46689">
    <property type="entry name" value="Homeodomain-like"/>
    <property type="match status" value="1"/>
</dbReference>
<protein>
    <recommendedName>
        <fullName evidence="2">SWIRM domain-containing protein</fullName>
    </recommendedName>
</protein>
<evidence type="ECO:0000256" key="1">
    <source>
        <dbReference type="SAM" id="MobiDB-lite"/>
    </source>
</evidence>
<dbReference type="GeneID" id="54302174"/>